<reference evidence="1" key="1">
    <citation type="submission" date="2021-06" db="EMBL/GenBank/DDBJ databases">
        <authorList>
            <person name="Kallberg Y."/>
            <person name="Tangrot J."/>
            <person name="Rosling A."/>
        </authorList>
    </citation>
    <scope>NUCLEOTIDE SEQUENCE</scope>
    <source>
        <strain evidence="1">87-6 pot B 2015</strain>
    </source>
</reference>
<gene>
    <name evidence="1" type="ORF">FMOSSE_LOCUS14111</name>
</gene>
<comment type="caution">
    <text evidence="1">The sequence shown here is derived from an EMBL/GenBank/DDBJ whole genome shotgun (WGS) entry which is preliminary data.</text>
</comment>
<proteinExistence type="predicted"/>
<name>A0A9N9HVC6_FUNMO</name>
<organism evidence="1 2">
    <name type="scientific">Funneliformis mosseae</name>
    <name type="common">Endomycorrhizal fungus</name>
    <name type="synonym">Glomus mosseae</name>
    <dbReference type="NCBI Taxonomy" id="27381"/>
    <lineage>
        <taxon>Eukaryota</taxon>
        <taxon>Fungi</taxon>
        <taxon>Fungi incertae sedis</taxon>
        <taxon>Mucoromycota</taxon>
        <taxon>Glomeromycotina</taxon>
        <taxon>Glomeromycetes</taxon>
        <taxon>Glomerales</taxon>
        <taxon>Glomeraceae</taxon>
        <taxon>Funneliformis</taxon>
    </lineage>
</organism>
<sequence length="53" mass="6261">TSLRITCEQEKFQILLQELSMFSKREKVKNVDEKENTVGFVLQIEIGFSYTVY</sequence>
<evidence type="ECO:0000313" key="2">
    <source>
        <dbReference type="Proteomes" id="UP000789375"/>
    </source>
</evidence>
<feature type="non-terminal residue" evidence="1">
    <location>
        <position position="53"/>
    </location>
</feature>
<keyword evidence="2" id="KW-1185">Reference proteome</keyword>
<dbReference type="AlphaFoldDB" id="A0A9N9HVC6"/>
<protein>
    <submittedName>
        <fullName evidence="1">2814_t:CDS:1</fullName>
    </submittedName>
</protein>
<dbReference type="Proteomes" id="UP000789375">
    <property type="component" value="Unassembled WGS sequence"/>
</dbReference>
<dbReference type="EMBL" id="CAJVPP010009881">
    <property type="protein sequence ID" value="CAG8707505.1"/>
    <property type="molecule type" value="Genomic_DNA"/>
</dbReference>
<accession>A0A9N9HVC6</accession>
<evidence type="ECO:0000313" key="1">
    <source>
        <dbReference type="EMBL" id="CAG8707505.1"/>
    </source>
</evidence>